<comment type="caution">
    <text evidence="4">The sequence shown here is derived from an EMBL/GenBank/DDBJ whole genome shotgun (WGS) entry which is preliminary data.</text>
</comment>
<protein>
    <submittedName>
        <fullName evidence="4">Putative Ion transport domain-containing protein</fullName>
    </submittedName>
</protein>
<feature type="compositionally biased region" description="Low complexity" evidence="2">
    <location>
        <begin position="22"/>
        <end position="31"/>
    </location>
</feature>
<feature type="transmembrane region" description="Helical" evidence="3">
    <location>
        <begin position="91"/>
        <end position="109"/>
    </location>
</feature>
<evidence type="ECO:0000256" key="3">
    <source>
        <dbReference type="SAM" id="Phobius"/>
    </source>
</evidence>
<keyword evidence="5" id="KW-1185">Reference proteome</keyword>
<feature type="transmembrane region" description="Helical" evidence="3">
    <location>
        <begin position="180"/>
        <end position="198"/>
    </location>
</feature>
<keyword evidence="1" id="KW-0813">Transport</keyword>
<organism evidence="4 5">
    <name type="scientific">Rosa chinensis</name>
    <name type="common">China rose</name>
    <dbReference type="NCBI Taxonomy" id="74649"/>
    <lineage>
        <taxon>Eukaryota</taxon>
        <taxon>Viridiplantae</taxon>
        <taxon>Streptophyta</taxon>
        <taxon>Embryophyta</taxon>
        <taxon>Tracheophyta</taxon>
        <taxon>Spermatophyta</taxon>
        <taxon>Magnoliopsida</taxon>
        <taxon>eudicotyledons</taxon>
        <taxon>Gunneridae</taxon>
        <taxon>Pentapetalae</taxon>
        <taxon>rosids</taxon>
        <taxon>fabids</taxon>
        <taxon>Rosales</taxon>
        <taxon>Rosaceae</taxon>
        <taxon>Rosoideae</taxon>
        <taxon>Rosoideae incertae sedis</taxon>
        <taxon>Rosa</taxon>
    </lineage>
</organism>
<keyword evidence="3" id="KW-0812">Transmembrane</keyword>
<keyword evidence="3" id="KW-0472">Membrane</keyword>
<feature type="transmembrane region" description="Helical" evidence="3">
    <location>
        <begin position="219"/>
        <end position="240"/>
    </location>
</feature>
<dbReference type="GO" id="GO:0016020">
    <property type="term" value="C:membrane"/>
    <property type="evidence" value="ECO:0007669"/>
    <property type="project" value="UniProtKB-SubCell"/>
</dbReference>
<dbReference type="OMA" id="MIAVAMD"/>
<keyword evidence="1" id="KW-0407">Ion channel</keyword>
<feature type="transmembrane region" description="Helical" evidence="3">
    <location>
        <begin position="335"/>
        <end position="357"/>
    </location>
</feature>
<accession>A0A2P6Q770</accession>
<evidence type="ECO:0000256" key="1">
    <source>
        <dbReference type="ARBA" id="ARBA00023303"/>
    </source>
</evidence>
<gene>
    <name evidence="4" type="ORF">RchiOBHm_Chr5g0020221</name>
</gene>
<dbReference type="STRING" id="74649.A0A2P6Q770"/>
<evidence type="ECO:0000313" key="5">
    <source>
        <dbReference type="Proteomes" id="UP000238479"/>
    </source>
</evidence>
<name>A0A2P6Q770_ROSCH</name>
<dbReference type="Proteomes" id="UP000238479">
    <property type="component" value="Chromosome 5"/>
</dbReference>
<dbReference type="EMBL" id="PDCK01000043">
    <property type="protein sequence ID" value="PRQ30033.1"/>
    <property type="molecule type" value="Genomic_DNA"/>
</dbReference>
<dbReference type="SUPFAM" id="SSF81324">
    <property type="entry name" value="Voltage-gated potassium channels"/>
    <property type="match status" value="1"/>
</dbReference>
<dbReference type="GO" id="GO:0034220">
    <property type="term" value="P:monoatomic ion transmembrane transport"/>
    <property type="evidence" value="ECO:0007669"/>
    <property type="project" value="UniProtKB-KW"/>
</dbReference>
<dbReference type="Gene3D" id="1.10.287.70">
    <property type="match status" value="1"/>
</dbReference>
<dbReference type="Gramene" id="PRQ30033">
    <property type="protein sequence ID" value="PRQ30033"/>
    <property type="gene ID" value="RchiOBHm_Chr5g0020221"/>
</dbReference>
<keyword evidence="1" id="KW-0406">Ion transport</keyword>
<dbReference type="AlphaFoldDB" id="A0A2P6Q770"/>
<evidence type="ECO:0000256" key="2">
    <source>
        <dbReference type="SAM" id="MobiDB-lite"/>
    </source>
</evidence>
<evidence type="ECO:0000313" key="4">
    <source>
        <dbReference type="EMBL" id="PRQ30033.1"/>
    </source>
</evidence>
<dbReference type="PANTHER" id="PTHR45651:SF68">
    <property type="entry name" value="ION TRANSPORT DOMAIN-CONTAINING PROTEIN"/>
    <property type="match status" value="1"/>
</dbReference>
<sequence length="389" mass="44549">MAIPFSFVSINSSNRQVRQRNTSSTSSPSPTRESDEESLKPKSEESTMLRSWKITVVVSCVIAVLADPLFLYIPLINDKSKCLGMDKKLRIVALLLRSLTDIVFIIDIIRQVRERNTMMAKVTSLSSSCTSTPKNIEELAKEETRKKRQFYVSIIIHLLAVLPIPQVSVLVVFFRMRDSGYLPKIKVLNVILLLQYVPNILRLRQSYKRLQLTEKLVRGVFNFFLYVVASHVVGAFWYFFSIERETSCWLQACKNIVGCIVTHCGDSTPTNDAFLDRSCPINPSNATLFDFGMFLDTIQSGYTRQMSFPKKFFYSFWWGLKNLSNFGTNLETSSYVWENCFAILISITGLLLFLYLIGNVQVLISKPIWTCVSKFSLLFAYIRHSKSMI</sequence>
<proteinExistence type="predicted"/>
<feature type="region of interest" description="Disordered" evidence="2">
    <location>
        <begin position="13"/>
        <end position="42"/>
    </location>
</feature>
<feature type="transmembrane region" description="Helical" evidence="3">
    <location>
        <begin position="150"/>
        <end position="174"/>
    </location>
</feature>
<dbReference type="PANTHER" id="PTHR45651">
    <property type="entry name" value="CYCLIC NUCLEOTIDE-GATED ION CHANNEL 15-RELATED-RELATED"/>
    <property type="match status" value="1"/>
</dbReference>
<keyword evidence="3" id="KW-1133">Transmembrane helix</keyword>
<reference evidence="4 5" key="1">
    <citation type="journal article" date="2018" name="Nat. Genet.">
        <title>The Rosa genome provides new insights in the design of modern roses.</title>
        <authorList>
            <person name="Bendahmane M."/>
        </authorList>
    </citation>
    <scope>NUCLEOTIDE SEQUENCE [LARGE SCALE GENOMIC DNA]</scope>
    <source>
        <strain evidence="5">cv. Old Blush</strain>
    </source>
</reference>
<feature type="transmembrane region" description="Helical" evidence="3">
    <location>
        <begin position="52"/>
        <end position="71"/>
    </location>
</feature>